<dbReference type="GO" id="GO:0016020">
    <property type="term" value="C:membrane"/>
    <property type="evidence" value="ECO:0007669"/>
    <property type="project" value="UniProtKB-SubCell"/>
</dbReference>
<feature type="transmembrane region" description="Helical" evidence="6">
    <location>
        <begin position="185"/>
        <end position="205"/>
    </location>
</feature>
<gene>
    <name evidence="7" type="ORF">CA14_001301</name>
</gene>
<keyword evidence="4 6" id="KW-1133">Transmembrane helix</keyword>
<dbReference type="InterPro" id="IPR011701">
    <property type="entry name" value="MFS"/>
</dbReference>
<dbReference type="AlphaFoldDB" id="A0AB74C4W6"/>
<accession>A0AB74C4W6</accession>
<sequence>MNEEDPQFPSRLSKDIQTWHEESISPQYLTHEERIIEKRLVCRMDLHILPLVILVYLMNYMDRNNYVSARLQGLETDLSLRGDQYEIGLSVMYISYILAQVSSNLLLNYFGRPSLYLGFFVLSWGLVATLTSQCTNFGWYKKDELNLRMAIFYSGSLISGAFGNQIAAGILNGLSGKRGLAAWQWLYVIEGSITMFFGIIVLFFLPEFPQTCRLLTEGEKSVANRQMALDAADADVGEASAMSQLKGLKLAVTDIKTWILAFTYMAITGAADFQSFFPTLTATIGYSHIISLLLVAPPYIFMTFWSYVHGALPDRLESDSGRVIPRRIIQA</sequence>
<dbReference type="EMBL" id="QQZZ01000125">
    <property type="protein sequence ID" value="RMZ40860.1"/>
    <property type="molecule type" value="Genomic_DNA"/>
</dbReference>
<evidence type="ECO:0000256" key="6">
    <source>
        <dbReference type="SAM" id="Phobius"/>
    </source>
</evidence>
<evidence type="ECO:0000313" key="8">
    <source>
        <dbReference type="Proteomes" id="UP000275480"/>
    </source>
</evidence>
<feature type="transmembrane region" description="Helical" evidence="6">
    <location>
        <begin position="151"/>
        <end position="173"/>
    </location>
</feature>
<keyword evidence="3 6" id="KW-0812">Transmembrane</keyword>
<dbReference type="Proteomes" id="UP000275480">
    <property type="component" value="Unassembled WGS sequence"/>
</dbReference>
<feature type="transmembrane region" description="Helical" evidence="6">
    <location>
        <begin position="289"/>
        <end position="308"/>
    </location>
</feature>
<feature type="transmembrane region" description="Helical" evidence="6">
    <location>
        <begin position="114"/>
        <end position="131"/>
    </location>
</feature>
<proteinExistence type="predicted"/>
<dbReference type="Pfam" id="PF07690">
    <property type="entry name" value="MFS_1"/>
    <property type="match status" value="1"/>
</dbReference>
<organism evidence="7 8">
    <name type="scientific">Aspergillus flavus</name>
    <dbReference type="NCBI Taxonomy" id="5059"/>
    <lineage>
        <taxon>Eukaryota</taxon>
        <taxon>Fungi</taxon>
        <taxon>Dikarya</taxon>
        <taxon>Ascomycota</taxon>
        <taxon>Pezizomycotina</taxon>
        <taxon>Eurotiomycetes</taxon>
        <taxon>Eurotiomycetidae</taxon>
        <taxon>Eurotiales</taxon>
        <taxon>Aspergillaceae</taxon>
        <taxon>Aspergillus</taxon>
        <taxon>Aspergillus subgen. Circumdati</taxon>
    </lineage>
</organism>
<reference evidence="7 8" key="1">
    <citation type="submission" date="2018-07" db="EMBL/GenBank/DDBJ databases">
        <title>Identification of spontaneous genetic mutation associated with occurrence of a yellow conidial color mutant of Aspergillus flavus.</title>
        <authorList>
            <person name="Chang P.-K."/>
            <person name="Mack B.M."/>
            <person name="Scharfenstein L."/>
            <person name="Gilbert M.K."/>
        </authorList>
    </citation>
    <scope>NUCLEOTIDE SEQUENCE [LARGE SCALE GENOMIC DNA]</scope>
    <source>
        <strain evidence="7 8">CA14</strain>
    </source>
</reference>
<dbReference type="PANTHER" id="PTHR43791:SF78">
    <property type="entry name" value="TRANSPORTER, PUTATIVE (AFU_ORTHOLOGUE AFUA_3G01370)-RELATED"/>
    <property type="match status" value="1"/>
</dbReference>
<evidence type="ECO:0000256" key="5">
    <source>
        <dbReference type="ARBA" id="ARBA00023136"/>
    </source>
</evidence>
<dbReference type="Gene3D" id="1.20.1250.20">
    <property type="entry name" value="MFS general substrate transporter like domains"/>
    <property type="match status" value="2"/>
</dbReference>
<evidence type="ECO:0000313" key="7">
    <source>
        <dbReference type="EMBL" id="RMZ40860.1"/>
    </source>
</evidence>
<dbReference type="SUPFAM" id="SSF103473">
    <property type="entry name" value="MFS general substrate transporter"/>
    <property type="match status" value="1"/>
</dbReference>
<comment type="subcellular location">
    <subcellularLocation>
        <location evidence="1">Membrane</location>
        <topology evidence="1">Multi-pass membrane protein</topology>
    </subcellularLocation>
</comment>
<feature type="transmembrane region" description="Helical" evidence="6">
    <location>
        <begin position="258"/>
        <end position="277"/>
    </location>
</feature>
<keyword evidence="5 6" id="KW-0472">Membrane</keyword>
<keyword evidence="2" id="KW-0813">Transport</keyword>
<evidence type="ECO:0000256" key="4">
    <source>
        <dbReference type="ARBA" id="ARBA00022989"/>
    </source>
</evidence>
<protein>
    <recommendedName>
        <fullName evidence="9">Pantothenate transporter</fullName>
    </recommendedName>
</protein>
<name>A0AB74C4W6_ASPFL</name>
<evidence type="ECO:0000256" key="1">
    <source>
        <dbReference type="ARBA" id="ARBA00004141"/>
    </source>
</evidence>
<dbReference type="PANTHER" id="PTHR43791">
    <property type="entry name" value="PERMEASE-RELATED"/>
    <property type="match status" value="1"/>
</dbReference>
<evidence type="ECO:0000256" key="3">
    <source>
        <dbReference type="ARBA" id="ARBA00022692"/>
    </source>
</evidence>
<evidence type="ECO:0008006" key="9">
    <source>
        <dbReference type="Google" id="ProtNLM"/>
    </source>
</evidence>
<feature type="transmembrane region" description="Helical" evidence="6">
    <location>
        <begin position="87"/>
        <end position="107"/>
    </location>
</feature>
<evidence type="ECO:0000256" key="2">
    <source>
        <dbReference type="ARBA" id="ARBA00022448"/>
    </source>
</evidence>
<dbReference type="InterPro" id="IPR036259">
    <property type="entry name" value="MFS_trans_sf"/>
</dbReference>
<comment type="caution">
    <text evidence="7">The sequence shown here is derived from an EMBL/GenBank/DDBJ whole genome shotgun (WGS) entry which is preliminary data.</text>
</comment>
<dbReference type="GO" id="GO:0022857">
    <property type="term" value="F:transmembrane transporter activity"/>
    <property type="evidence" value="ECO:0007669"/>
    <property type="project" value="InterPro"/>
</dbReference>